<keyword evidence="2" id="KW-1185">Reference proteome</keyword>
<dbReference type="Proteomes" id="UP001152798">
    <property type="component" value="Chromosome 3"/>
</dbReference>
<name>A0A9P0ECC1_NEZVI</name>
<sequence>MAVLVGDLVQQIRTRSNQQVTAGRWLLGRYLETTSILHLILHVEFILVLCRFLYPTLRDMSRIVFKHARSGTDQSLSNPGSGVLMAFVTSMFGRVPLPVAIVKRSS</sequence>
<reference evidence="1" key="1">
    <citation type="submission" date="2022-01" db="EMBL/GenBank/DDBJ databases">
        <authorList>
            <person name="King R."/>
        </authorList>
    </citation>
    <scope>NUCLEOTIDE SEQUENCE</scope>
</reference>
<protein>
    <submittedName>
        <fullName evidence="1">Uncharacterized protein</fullName>
    </submittedName>
</protein>
<dbReference type="AlphaFoldDB" id="A0A9P0ECC1"/>
<accession>A0A9P0ECC1</accession>
<organism evidence="1 2">
    <name type="scientific">Nezara viridula</name>
    <name type="common">Southern green stink bug</name>
    <name type="synonym">Cimex viridulus</name>
    <dbReference type="NCBI Taxonomy" id="85310"/>
    <lineage>
        <taxon>Eukaryota</taxon>
        <taxon>Metazoa</taxon>
        <taxon>Ecdysozoa</taxon>
        <taxon>Arthropoda</taxon>
        <taxon>Hexapoda</taxon>
        <taxon>Insecta</taxon>
        <taxon>Pterygota</taxon>
        <taxon>Neoptera</taxon>
        <taxon>Paraneoptera</taxon>
        <taxon>Hemiptera</taxon>
        <taxon>Heteroptera</taxon>
        <taxon>Panheteroptera</taxon>
        <taxon>Pentatomomorpha</taxon>
        <taxon>Pentatomoidea</taxon>
        <taxon>Pentatomidae</taxon>
        <taxon>Pentatominae</taxon>
        <taxon>Nezara</taxon>
    </lineage>
</organism>
<evidence type="ECO:0000313" key="1">
    <source>
        <dbReference type="EMBL" id="CAH1394775.1"/>
    </source>
</evidence>
<dbReference type="EMBL" id="OV725079">
    <property type="protein sequence ID" value="CAH1394775.1"/>
    <property type="molecule type" value="Genomic_DNA"/>
</dbReference>
<proteinExistence type="predicted"/>
<gene>
    <name evidence="1" type="ORF">NEZAVI_LOCUS5195</name>
</gene>
<evidence type="ECO:0000313" key="2">
    <source>
        <dbReference type="Proteomes" id="UP001152798"/>
    </source>
</evidence>